<dbReference type="AlphaFoldDB" id="A0A2G3DWU3"/>
<evidence type="ECO:0000256" key="3">
    <source>
        <dbReference type="ARBA" id="ARBA00022801"/>
    </source>
</evidence>
<feature type="domain" description="NlpC/P60" evidence="7">
    <location>
        <begin position="331"/>
        <end position="474"/>
    </location>
</feature>
<evidence type="ECO:0000256" key="1">
    <source>
        <dbReference type="ARBA" id="ARBA00007074"/>
    </source>
</evidence>
<dbReference type="SUPFAM" id="SSF54001">
    <property type="entry name" value="Cysteine proteinases"/>
    <property type="match status" value="1"/>
</dbReference>
<dbReference type="InterPro" id="IPR000064">
    <property type="entry name" value="NLP_P60_dom"/>
</dbReference>
<proteinExistence type="inferred from homology"/>
<dbReference type="GO" id="GO:0008234">
    <property type="term" value="F:cysteine-type peptidase activity"/>
    <property type="evidence" value="ECO:0007669"/>
    <property type="project" value="UniProtKB-KW"/>
</dbReference>
<feature type="transmembrane region" description="Helical" evidence="6">
    <location>
        <begin position="267"/>
        <end position="289"/>
    </location>
</feature>
<keyword evidence="6" id="KW-0812">Transmembrane</keyword>
<keyword evidence="6" id="KW-0472">Membrane</keyword>
<protein>
    <recommendedName>
        <fullName evidence="7">NlpC/P60 domain-containing protein</fullName>
    </recommendedName>
</protein>
<dbReference type="PANTHER" id="PTHR47359">
    <property type="entry name" value="PEPTIDOGLYCAN DL-ENDOPEPTIDASE CWLO"/>
    <property type="match status" value="1"/>
</dbReference>
<dbReference type="InterPro" id="IPR038765">
    <property type="entry name" value="Papain-like_cys_pep_sf"/>
</dbReference>
<evidence type="ECO:0000313" key="9">
    <source>
        <dbReference type="Proteomes" id="UP000225889"/>
    </source>
</evidence>
<sequence length="474" mass="53076">MGDRGLIDKAKKASVMTYHGYKKAVGWSQKPADWIVKEHGSDPYNSLKQGLTEDQQTVLPDMRNAESSLYKYPIEILTKSKQKYKKKAEEAYKNYKEETKDYKELRKEICKKYDLKKKDVKNLSKHYKENRQLYSDRIGPRTERENYFLDLVDKKNAAKEALAKQNALKRKATKKQAAITALKKVDAARNDLRTGSSLSSDDLYAAGNKSLVGNVNNSVKAAAKKKAMKLADKLTKNLASKLFNPLEQLKRYIIGLITSAIANVLTYIFPFLMLLVAVIAGVAAITGIARSILSFFGIGGDDDDNSNSTRESATFSEDKIDELVAEREGLTDDQEKLIRYALEKVGKEYTTVDEVNDGMSRTGPDSYDCSGLAYDVEKHIGKDITASTAAGQAEMLMNQGKYLQDTSKPPQVGDLIYYADPPDEVRDKNKDKWNYIYHVAIYVGNGYVVEAFDNDEGVIYGPLRSKNAFAICTP</sequence>
<evidence type="ECO:0000313" key="8">
    <source>
        <dbReference type="EMBL" id="PHU35498.1"/>
    </source>
</evidence>
<keyword evidence="4" id="KW-0788">Thiol protease</keyword>
<keyword evidence="3" id="KW-0378">Hydrolase</keyword>
<keyword evidence="5" id="KW-0175">Coiled coil</keyword>
<dbReference type="PROSITE" id="PS51935">
    <property type="entry name" value="NLPC_P60"/>
    <property type="match status" value="1"/>
</dbReference>
<comment type="similarity">
    <text evidence="1">Belongs to the peptidase C40 family.</text>
</comment>
<evidence type="ECO:0000256" key="2">
    <source>
        <dbReference type="ARBA" id="ARBA00022670"/>
    </source>
</evidence>
<accession>A0A2G3DWU3</accession>
<gene>
    <name evidence="8" type="ORF">CSX01_02550</name>
</gene>
<dbReference type="RefSeq" id="WP_099391324.1">
    <property type="nucleotide sequence ID" value="NZ_PDYF01000008.1"/>
</dbReference>
<evidence type="ECO:0000256" key="5">
    <source>
        <dbReference type="SAM" id="Coils"/>
    </source>
</evidence>
<organism evidence="8 9">
    <name type="scientific">Pseudobutyrivibrio ruminis</name>
    <dbReference type="NCBI Taxonomy" id="46206"/>
    <lineage>
        <taxon>Bacteria</taxon>
        <taxon>Bacillati</taxon>
        <taxon>Bacillota</taxon>
        <taxon>Clostridia</taxon>
        <taxon>Lachnospirales</taxon>
        <taxon>Lachnospiraceae</taxon>
        <taxon>Pseudobutyrivibrio</taxon>
    </lineage>
</organism>
<evidence type="ECO:0000256" key="6">
    <source>
        <dbReference type="SAM" id="Phobius"/>
    </source>
</evidence>
<dbReference type="Proteomes" id="UP000225889">
    <property type="component" value="Unassembled WGS sequence"/>
</dbReference>
<feature type="coiled-coil region" evidence="5">
    <location>
        <begin position="74"/>
        <end position="108"/>
    </location>
</feature>
<dbReference type="Pfam" id="PF00877">
    <property type="entry name" value="NLPC_P60"/>
    <property type="match status" value="1"/>
</dbReference>
<evidence type="ECO:0000259" key="7">
    <source>
        <dbReference type="PROSITE" id="PS51935"/>
    </source>
</evidence>
<dbReference type="GO" id="GO:0006508">
    <property type="term" value="P:proteolysis"/>
    <property type="evidence" value="ECO:0007669"/>
    <property type="project" value="UniProtKB-KW"/>
</dbReference>
<name>A0A2G3DWU3_9FIRM</name>
<keyword evidence="2" id="KW-0645">Protease</keyword>
<dbReference type="EMBL" id="PDYF01000008">
    <property type="protein sequence ID" value="PHU35498.1"/>
    <property type="molecule type" value="Genomic_DNA"/>
</dbReference>
<dbReference type="InterPro" id="IPR051794">
    <property type="entry name" value="PG_Endopeptidase_C40"/>
</dbReference>
<reference evidence="8 9" key="1">
    <citation type="submission" date="2017-10" db="EMBL/GenBank/DDBJ databases">
        <title>Resolving the taxonomy of Roseburia spp., Eubacterium rectale and Agathobacter spp. through phylogenomic analysis.</title>
        <authorList>
            <person name="Sheridan P.O."/>
            <person name="Walker A.W."/>
            <person name="Duncan S.H."/>
            <person name="Scott K.P."/>
            <person name="Toole P.W.O."/>
            <person name="Luis P."/>
            <person name="Flint H.J."/>
        </authorList>
    </citation>
    <scope>NUCLEOTIDE SEQUENCE [LARGE SCALE GENOMIC DNA]</scope>
    <source>
        <strain evidence="8 9">JK626</strain>
    </source>
</reference>
<evidence type="ECO:0000256" key="4">
    <source>
        <dbReference type="ARBA" id="ARBA00022807"/>
    </source>
</evidence>
<dbReference type="Gene3D" id="3.90.1720.10">
    <property type="entry name" value="endopeptidase domain like (from Nostoc punctiforme)"/>
    <property type="match status" value="1"/>
</dbReference>
<reference evidence="8 9" key="2">
    <citation type="submission" date="2017-10" db="EMBL/GenBank/DDBJ databases">
        <authorList>
            <person name="Banno H."/>
            <person name="Chua N.-H."/>
        </authorList>
    </citation>
    <scope>NUCLEOTIDE SEQUENCE [LARGE SCALE GENOMIC DNA]</scope>
    <source>
        <strain evidence="8 9">JK626</strain>
    </source>
</reference>
<dbReference type="PANTHER" id="PTHR47359:SF3">
    <property type="entry name" value="NLP_P60 DOMAIN-CONTAINING PROTEIN-RELATED"/>
    <property type="match status" value="1"/>
</dbReference>
<keyword evidence="6" id="KW-1133">Transmembrane helix</keyword>
<comment type="caution">
    <text evidence="8">The sequence shown here is derived from an EMBL/GenBank/DDBJ whole genome shotgun (WGS) entry which is preliminary data.</text>
</comment>